<dbReference type="OrthoDB" id="7295299at2"/>
<evidence type="ECO:0000313" key="4">
    <source>
        <dbReference type="Proteomes" id="UP000294752"/>
    </source>
</evidence>
<feature type="domain" description="Galactosyltransferase C-terminal" evidence="2">
    <location>
        <begin position="479"/>
        <end position="530"/>
    </location>
</feature>
<protein>
    <submittedName>
        <fullName evidence="3">Galactosyltransferase-like protein</fullName>
    </submittedName>
</protein>
<dbReference type="InterPro" id="IPR027791">
    <property type="entry name" value="Galactosyl_T_C"/>
</dbReference>
<evidence type="ECO:0000256" key="1">
    <source>
        <dbReference type="ARBA" id="ARBA00022679"/>
    </source>
</evidence>
<dbReference type="EMBL" id="SNZV01000006">
    <property type="protein sequence ID" value="TDS12153.1"/>
    <property type="molecule type" value="Genomic_DNA"/>
</dbReference>
<name>A0A4R7CUP0_9SPHI</name>
<dbReference type="InterPro" id="IPR029044">
    <property type="entry name" value="Nucleotide-diphossugar_trans"/>
</dbReference>
<dbReference type="Pfam" id="PF02709">
    <property type="entry name" value="Glyco_transf_7C"/>
    <property type="match status" value="1"/>
</dbReference>
<organism evidence="3 4">
    <name type="scientific">Sphingobacterium paludis</name>
    <dbReference type="NCBI Taxonomy" id="1476465"/>
    <lineage>
        <taxon>Bacteria</taxon>
        <taxon>Pseudomonadati</taxon>
        <taxon>Bacteroidota</taxon>
        <taxon>Sphingobacteriia</taxon>
        <taxon>Sphingobacteriales</taxon>
        <taxon>Sphingobacteriaceae</taxon>
        <taxon>Sphingobacterium</taxon>
    </lineage>
</organism>
<proteinExistence type="predicted"/>
<accession>A0A4R7CUP0</accession>
<dbReference type="RefSeq" id="WP_133640805.1">
    <property type="nucleotide sequence ID" value="NZ_SNZV01000006.1"/>
</dbReference>
<evidence type="ECO:0000313" key="3">
    <source>
        <dbReference type="EMBL" id="TDS12153.1"/>
    </source>
</evidence>
<keyword evidence="3" id="KW-0328">Glycosyltransferase</keyword>
<reference evidence="3 4" key="1">
    <citation type="submission" date="2019-03" db="EMBL/GenBank/DDBJ databases">
        <title>Genomic Encyclopedia of Type Strains, Phase III (KMG-III): the genomes of soil and plant-associated and newly described type strains.</title>
        <authorList>
            <person name="Whitman W."/>
        </authorList>
    </citation>
    <scope>NUCLEOTIDE SEQUENCE [LARGE SCALE GENOMIC DNA]</scope>
    <source>
        <strain evidence="3 4">CGMCC 1.12801</strain>
    </source>
</reference>
<sequence>MIFISAQPDDYFFVWQLELQIFNFHQQGISADNIHVLVGHPSERSVALHYRDLEKRFQHMAKFFFYPDTREHTNYIPSLRPHIIRKHFLRNPQLSNESIFYHDSDILFKRQPDWTLLNKDAKWYLSDTREYLDSRYVIGRTSVQFFQKLCTIVGIQPDIVIENDQNCGGAQYLLKNCSPDFWDKIERDSELIFDEIKGFNTGIIENYESEGKSIPSTIQSWCADMYAMFWNGLLFGNEIEIHKSLDFAFAKSPGHELEIKNILHYSGDSLNSPGPLFIKSNYRHYPPYYDNSINTISRETASYLVLDLIRQFKSELDKERIDLLDVTFVICVKIDSQSRLDNLHAVTWYLCKYLRTSIILGEVDEESKIDRDLLPIECSHYFIPQNSGLLHRTKVNNFMIDKANTPIVAILDTDVIVPINQIVESVQLIKDGKADMVSPYDGEYLDVHTLFKPMFGKILDADLLMLNRECFHPITHRSYGGLVFFKKASFVAAGMENEYFTSWGPEDVERIKRMKNLGFKVKRVNGPLFHLGHERYENSAYESDEVYFDFMDEYHRISNMSEMELQAYINSCTKIKFSDYEYTKYN</sequence>
<comment type="caution">
    <text evidence="3">The sequence shown here is derived from an EMBL/GenBank/DDBJ whole genome shotgun (WGS) entry which is preliminary data.</text>
</comment>
<evidence type="ECO:0000259" key="2">
    <source>
        <dbReference type="Pfam" id="PF02709"/>
    </source>
</evidence>
<dbReference type="SUPFAM" id="SSF53448">
    <property type="entry name" value="Nucleotide-diphospho-sugar transferases"/>
    <property type="match status" value="1"/>
</dbReference>
<keyword evidence="4" id="KW-1185">Reference proteome</keyword>
<gene>
    <name evidence="3" type="ORF">B0I21_1068</name>
</gene>
<keyword evidence="1 3" id="KW-0808">Transferase</keyword>
<dbReference type="AlphaFoldDB" id="A0A4R7CUP0"/>
<dbReference type="GO" id="GO:0016757">
    <property type="term" value="F:glycosyltransferase activity"/>
    <property type="evidence" value="ECO:0007669"/>
    <property type="project" value="UniProtKB-KW"/>
</dbReference>
<dbReference type="Proteomes" id="UP000294752">
    <property type="component" value="Unassembled WGS sequence"/>
</dbReference>
<dbReference type="Gene3D" id="3.90.550.10">
    <property type="entry name" value="Spore Coat Polysaccharide Biosynthesis Protein SpsA, Chain A"/>
    <property type="match status" value="1"/>
</dbReference>